<evidence type="ECO:0000313" key="2">
    <source>
        <dbReference type="Proteomes" id="UP000334340"/>
    </source>
</evidence>
<accession>A0A564ZF58</accession>
<name>A0A564ZF58_9BACT</name>
<dbReference type="AlphaFoldDB" id="A0A564ZF58"/>
<reference evidence="1 2" key="1">
    <citation type="submission" date="2019-07" db="EMBL/GenBank/DDBJ databases">
        <authorList>
            <person name="Cremers G."/>
        </authorList>
    </citation>
    <scope>NUCLEOTIDE SEQUENCE [LARGE SCALE GENOMIC DNA]</scope>
</reference>
<organism evidence="1 2">
    <name type="scientific">Candidatus Methylomirabilis lanthanidiphila</name>
    <dbReference type="NCBI Taxonomy" id="2211376"/>
    <lineage>
        <taxon>Bacteria</taxon>
        <taxon>Candidatus Methylomirabilota</taxon>
        <taxon>Candidatus Methylomirabilia</taxon>
        <taxon>Candidatus Methylomirabilales</taxon>
        <taxon>Candidatus Methylomirabilaceae</taxon>
        <taxon>Candidatus Methylomirabilis</taxon>
    </lineage>
</organism>
<evidence type="ECO:0000313" key="1">
    <source>
        <dbReference type="EMBL" id="VUZ83793.1"/>
    </source>
</evidence>
<dbReference type="Proteomes" id="UP000334340">
    <property type="component" value="Unassembled WGS sequence"/>
</dbReference>
<proteinExistence type="predicted"/>
<protein>
    <submittedName>
        <fullName evidence="1">Uncharacterized protein</fullName>
    </submittedName>
</protein>
<keyword evidence="2" id="KW-1185">Reference proteome</keyword>
<sequence length="92" mass="10327">MDILEVIAVELPCNACGDRYEVTLKQILLSQQMLHDGCPIPAHYTTECPPLHYADLADRELIEGLNRTWLELEARVGRVGARLLLRGGQKKS</sequence>
<dbReference type="EMBL" id="CABIKM010000001">
    <property type="protein sequence ID" value="VUZ83793.1"/>
    <property type="molecule type" value="Genomic_DNA"/>
</dbReference>
<gene>
    <name evidence="1" type="ORF">MELA_00151</name>
</gene>